<comment type="caution">
    <text evidence="2">The sequence shown here is derived from an EMBL/GenBank/DDBJ whole genome shotgun (WGS) entry which is preliminary data.</text>
</comment>
<dbReference type="AlphaFoldDB" id="A0A7M2Z0H2"/>
<sequence length="458" mass="48687">MSLVPSARLLAHGIGGVQDLPVPRWLFYWGGAAVLVASFVALGVLWREPQLARRAGGLALPRRLSRLVLGPGRVVAQAASAALFALVFAAALLGSTDPLENLAPTWVYVAFWLGMPVLSILFGNVWRAFSPWRALADAFVWAWERSGREARPLAVYPERYGRLPGAAALFAFAALELAYADPSGPRALAFAIALYTYITLFGMAAFGRETWSGRGEGFAILFAYLARMSPLAARDGRLSLRPPLAGLGGSESLAGSVPFIAVALGTVGFDGFSRTTTWQDLLARVEAPYVVDRPGLGEIVATGLNLAGLLGAVAIVGLAYLGACALARWTVNAPRTLAHEFTLSLVPIAFVYEVAHYFSLFVLQGQFLAPLLSDPLGKGWDLLGTADVAPNLAALTPNTIWYVQAAALVLGHVAGLAVAHDRAVAIFAARTDALRSQYAMLALMVLYTVAGLWLLSRG</sequence>
<evidence type="ECO:0000313" key="2">
    <source>
        <dbReference type="EMBL" id="RDI75301.1"/>
    </source>
</evidence>
<evidence type="ECO:0008006" key="4">
    <source>
        <dbReference type="Google" id="ProtNLM"/>
    </source>
</evidence>
<dbReference type="Proteomes" id="UP000254134">
    <property type="component" value="Unassembled WGS sequence"/>
</dbReference>
<dbReference type="RefSeq" id="WP_114795519.1">
    <property type="nucleotide sequence ID" value="NZ_QQZY01000002.1"/>
</dbReference>
<feature type="transmembrane region" description="Helical" evidence="1">
    <location>
        <begin position="438"/>
        <end position="456"/>
    </location>
</feature>
<dbReference type="EMBL" id="QQZY01000002">
    <property type="protein sequence ID" value="RDI75301.1"/>
    <property type="molecule type" value="Genomic_DNA"/>
</dbReference>
<name>A0A7M2Z0H2_9ACTN</name>
<proteinExistence type="predicted"/>
<feature type="transmembrane region" description="Helical" evidence="1">
    <location>
        <begin position="26"/>
        <end position="46"/>
    </location>
</feature>
<feature type="transmembrane region" description="Helical" evidence="1">
    <location>
        <begin position="306"/>
        <end position="329"/>
    </location>
</feature>
<feature type="transmembrane region" description="Helical" evidence="1">
    <location>
        <begin position="341"/>
        <end position="363"/>
    </location>
</feature>
<feature type="transmembrane region" description="Helical" evidence="1">
    <location>
        <begin position="400"/>
        <end position="418"/>
    </location>
</feature>
<evidence type="ECO:0000313" key="3">
    <source>
        <dbReference type="Proteomes" id="UP000254134"/>
    </source>
</evidence>
<evidence type="ECO:0000256" key="1">
    <source>
        <dbReference type="SAM" id="Phobius"/>
    </source>
</evidence>
<protein>
    <recommendedName>
        <fullName evidence="4">Fenitrothion hydrolase</fullName>
    </recommendedName>
</protein>
<feature type="transmembrane region" description="Helical" evidence="1">
    <location>
        <begin position="105"/>
        <end position="126"/>
    </location>
</feature>
<keyword evidence="1" id="KW-0812">Transmembrane</keyword>
<keyword evidence="3" id="KW-1185">Reference proteome</keyword>
<reference evidence="3" key="2">
    <citation type="journal article" date="2019" name="MicrobiologyOpen">
        <title>High-quality draft genome sequence of Gaiella occulta isolated from a 150 meter deep mineral water borehole and comparison with the genome sequences of other deep-branching lineages of the phylum Actinobacteria.</title>
        <authorList>
            <person name="Severino R."/>
            <person name="Froufe H.J.C."/>
            <person name="Barroso C."/>
            <person name="Albuquerque L."/>
            <person name="Lobo-da-Cunha A."/>
            <person name="da Costa M.S."/>
            <person name="Egas C."/>
        </authorList>
    </citation>
    <scope>NUCLEOTIDE SEQUENCE [LARGE SCALE GENOMIC DNA]</scope>
    <source>
        <strain evidence="3">F2-233</strain>
    </source>
</reference>
<keyword evidence="1" id="KW-1133">Transmembrane helix</keyword>
<feature type="transmembrane region" description="Helical" evidence="1">
    <location>
        <begin position="186"/>
        <end position="206"/>
    </location>
</feature>
<reference evidence="2 3" key="1">
    <citation type="submission" date="2018-07" db="EMBL/GenBank/DDBJ databases">
        <title>High-quality-draft genome sequence of Gaiella occulta.</title>
        <authorList>
            <person name="Severino R."/>
            <person name="Froufe H.J.C."/>
            <person name="Rainey F.A."/>
            <person name="Barroso C."/>
            <person name="Albuquerque L."/>
            <person name="Lobo-Da-Cunha A."/>
            <person name="Da Costa M.S."/>
            <person name="Egas C."/>
        </authorList>
    </citation>
    <scope>NUCLEOTIDE SEQUENCE [LARGE SCALE GENOMIC DNA]</scope>
    <source>
        <strain evidence="2 3">F2-233</strain>
    </source>
</reference>
<organism evidence="2 3">
    <name type="scientific">Gaiella occulta</name>
    <dbReference type="NCBI Taxonomy" id="1002870"/>
    <lineage>
        <taxon>Bacteria</taxon>
        <taxon>Bacillati</taxon>
        <taxon>Actinomycetota</taxon>
        <taxon>Thermoleophilia</taxon>
        <taxon>Gaiellales</taxon>
        <taxon>Gaiellaceae</taxon>
        <taxon>Gaiella</taxon>
    </lineage>
</organism>
<feature type="transmembrane region" description="Helical" evidence="1">
    <location>
        <begin position="67"/>
        <end position="93"/>
    </location>
</feature>
<gene>
    <name evidence="2" type="ORF">Gocc_1099</name>
</gene>
<accession>A0A7M2Z0H2</accession>
<keyword evidence="1" id="KW-0472">Membrane</keyword>
<dbReference type="OrthoDB" id="8168962at2"/>